<sequence length="258" mass="28846">MPLKKTQMTLFTPAEWYKPVHLKVSRKVLERRFPQSCKGRGEGEFFNAFKAKQSPEHLSFVQLMSALSICPTFPLAINPPLPVSCTPKIRVTPSFTQSNFEVLRNQPSSSASYLVEPPSPAACFEIIWRRELAKSQSTEERVLSSYFTNLSRFWPFLPKSVWVRGWELFAKSVSGHYYTHFPESKVGKGKGLKRSPLQEEHGRAVNRALALIDCVGTGAPSVGASDVPADLWTTIDGGRLLYSDPDEMLLAFLACHGP</sequence>
<gene>
    <name evidence="1" type="ORF">DFP72DRAFT_847233</name>
</gene>
<organism evidence="1 2">
    <name type="scientific">Ephemerocybe angulata</name>
    <dbReference type="NCBI Taxonomy" id="980116"/>
    <lineage>
        <taxon>Eukaryota</taxon>
        <taxon>Fungi</taxon>
        <taxon>Dikarya</taxon>
        <taxon>Basidiomycota</taxon>
        <taxon>Agaricomycotina</taxon>
        <taxon>Agaricomycetes</taxon>
        <taxon>Agaricomycetidae</taxon>
        <taxon>Agaricales</taxon>
        <taxon>Agaricineae</taxon>
        <taxon>Psathyrellaceae</taxon>
        <taxon>Ephemerocybe</taxon>
    </lineage>
</organism>
<dbReference type="EMBL" id="JACGCI010000028">
    <property type="protein sequence ID" value="KAF6756000.1"/>
    <property type="molecule type" value="Genomic_DNA"/>
</dbReference>
<accession>A0A8H6HZ94</accession>
<protein>
    <submittedName>
        <fullName evidence="1">Uncharacterized protein</fullName>
    </submittedName>
</protein>
<name>A0A8H6HZ94_9AGAR</name>
<evidence type="ECO:0000313" key="2">
    <source>
        <dbReference type="Proteomes" id="UP000521943"/>
    </source>
</evidence>
<dbReference type="Proteomes" id="UP000521943">
    <property type="component" value="Unassembled WGS sequence"/>
</dbReference>
<proteinExistence type="predicted"/>
<dbReference type="AlphaFoldDB" id="A0A8H6HZ94"/>
<evidence type="ECO:0000313" key="1">
    <source>
        <dbReference type="EMBL" id="KAF6756000.1"/>
    </source>
</evidence>
<keyword evidence="2" id="KW-1185">Reference proteome</keyword>
<comment type="caution">
    <text evidence="1">The sequence shown here is derived from an EMBL/GenBank/DDBJ whole genome shotgun (WGS) entry which is preliminary data.</text>
</comment>
<reference evidence="1 2" key="1">
    <citation type="submission" date="2020-07" db="EMBL/GenBank/DDBJ databases">
        <title>Comparative genomics of pyrophilous fungi reveals a link between fire events and developmental genes.</title>
        <authorList>
            <consortium name="DOE Joint Genome Institute"/>
            <person name="Steindorff A.S."/>
            <person name="Carver A."/>
            <person name="Calhoun S."/>
            <person name="Stillman K."/>
            <person name="Liu H."/>
            <person name="Lipzen A."/>
            <person name="Pangilinan J."/>
            <person name="Labutti K."/>
            <person name="Bruns T.D."/>
            <person name="Grigoriev I.V."/>
        </authorList>
    </citation>
    <scope>NUCLEOTIDE SEQUENCE [LARGE SCALE GENOMIC DNA]</scope>
    <source>
        <strain evidence="1 2">CBS 144469</strain>
    </source>
</reference>